<gene>
    <name evidence="3" type="ORF">LBRM_30_2050</name>
</gene>
<proteinExistence type="predicted"/>
<dbReference type="VEuPathDB" id="TriTrypDB:LbrM.30.2050"/>
<dbReference type="OMA" id="GYSQENC"/>
<evidence type="ECO:0000313" key="4">
    <source>
        <dbReference type="Proteomes" id="UP000007258"/>
    </source>
</evidence>
<dbReference type="RefSeq" id="XP_001566832.1">
    <property type="nucleotide sequence ID" value="XM_001566782.1"/>
</dbReference>
<reference evidence="3 4" key="1">
    <citation type="journal article" date="2007" name="Nat. Genet.">
        <title>Comparative genomic analysis of three Leishmania species that cause diverse human disease.</title>
        <authorList>
            <person name="Peacock C.S."/>
            <person name="Seeger K."/>
            <person name="Harris D."/>
            <person name="Murphy L."/>
            <person name="Ruiz J.C."/>
            <person name="Quail M.A."/>
            <person name="Peters N."/>
            <person name="Adlem E."/>
            <person name="Tivey A."/>
            <person name="Aslett M."/>
            <person name="Kerhornou A."/>
            <person name="Ivens A."/>
            <person name="Fraser A."/>
            <person name="Rajandream M.A."/>
            <person name="Carver T."/>
            <person name="Norbertczak H."/>
            <person name="Chillingworth T."/>
            <person name="Hance Z."/>
            <person name="Jagels K."/>
            <person name="Moule S."/>
            <person name="Ormond D."/>
            <person name="Rutter S."/>
            <person name="Squares R."/>
            <person name="Whitehead S."/>
            <person name="Rabbinowitsch E."/>
            <person name="Arrowsmith C."/>
            <person name="White B."/>
            <person name="Thurston S."/>
            <person name="Bringaud F."/>
            <person name="Baldauf S.L."/>
            <person name="Faulconbridge A."/>
            <person name="Jeffares D."/>
            <person name="Depledge D.P."/>
            <person name="Oyola S.O."/>
            <person name="Hilley J.D."/>
            <person name="Brito L.O."/>
            <person name="Tosi L.R."/>
            <person name="Barrell B."/>
            <person name="Cruz A.K."/>
            <person name="Mottram J.C."/>
            <person name="Smith D.F."/>
            <person name="Berriman M."/>
        </authorList>
    </citation>
    <scope>NUCLEOTIDE SEQUENCE [LARGE SCALE GENOMIC DNA]</scope>
    <source>
        <strain evidence="3 4">MHOM/BR/75/M2904</strain>
    </source>
</reference>
<reference evidence="3 4" key="2">
    <citation type="journal article" date="2011" name="Genome Res.">
        <title>Chromosome and gene copy number variation allow major structural change between species and strains of Leishmania.</title>
        <authorList>
            <person name="Rogers M.B."/>
            <person name="Hilley J.D."/>
            <person name="Dickens N.J."/>
            <person name="Wilkes J."/>
            <person name="Bates P.A."/>
            <person name="Depledge D.P."/>
            <person name="Harris D."/>
            <person name="Her Y."/>
            <person name="Herzyk P."/>
            <person name="Imamura H."/>
            <person name="Otto T.D."/>
            <person name="Sanders M."/>
            <person name="Seeger K."/>
            <person name="Dujardin J.C."/>
            <person name="Berriman M."/>
            <person name="Smith D.F."/>
            <person name="Hertz-Fowler C."/>
            <person name="Mottram J.C."/>
        </authorList>
    </citation>
    <scope>NUCLEOTIDE SEQUENCE [LARGE SCALE GENOMIC DNA]</scope>
    <source>
        <strain evidence="3 4">MHOM/BR/75/M2904</strain>
    </source>
</reference>
<dbReference type="AlphaFoldDB" id="A4HIE2"/>
<evidence type="ECO:0000256" key="1">
    <source>
        <dbReference type="SAM" id="Coils"/>
    </source>
</evidence>
<evidence type="ECO:0000256" key="2">
    <source>
        <dbReference type="SAM" id="MobiDB-lite"/>
    </source>
</evidence>
<name>A4HIE2_LEIBR</name>
<dbReference type="SUPFAM" id="SSF57845">
    <property type="entry name" value="B-box zinc-binding domain"/>
    <property type="match status" value="1"/>
</dbReference>
<feature type="region of interest" description="Disordered" evidence="2">
    <location>
        <begin position="241"/>
        <end position="311"/>
    </location>
</feature>
<dbReference type="InParanoid" id="A4HIE2"/>
<keyword evidence="1" id="KW-0175">Coiled coil</keyword>
<evidence type="ECO:0000313" key="3">
    <source>
        <dbReference type="EMBL" id="CAM40354.1"/>
    </source>
</evidence>
<sequence>MKGYCCPALICCGISLYCEWTSPYPALAPPLSDVLTLPPPLTIHVHTYFLGYGNHHRHYEFHSARLRGVAHRTSPFTDTTTTRLTIASRLIHYTRLKSEVAAQCHSAGDISISALWSLCSPLYEKIEKKRKKQQLCFTRTPPPPLPSVSTSTSTTVTIHPCALLCLLYSRSLSLRPQASPIIMSALWARFAEKLKDSGYTLNDLAYCSEDTFLTLVGNMNAFTPLQIASLAKEWQRSLSTTAAPPDTVSGSALSMSRRHTEGTRLTSSPVPLSTRKGSTLPAAGAAETSPNHSTLSTALRENSFTPPLRSPAKVKEEAEYLLTKLSAKSGVEYQVSLTEGIVAVEASLEAWGPLLDRISRMQMTSRVSASRRDRAAAADPPVELQLLWKLCSPATLQKMEKACVSGAPFGLSNQDDADGLCSSAVVLYNKEATRLAAAAQELGQLFREGWGLVAFDVAVGKARTVTKEEAQDLNANLYRFSMEQCLEMLEDAGFDAFHIPSRNAVAVCHMHQVMPRFVVFVSTLEPFEVTRRLGDAVPAIGNGRPSRAPPAPAASLPQSASAAAAALPRERRTSNGGNGALVLASRSSRNGEDLQCAVHSKKTVEFWSPMEKRLLCSHCLYYDGYSQENCVPIEQAAREEAPRLERWVQNAITFSQEIKSVFDLFEAAQTDVSQSHKQVHSDIAQTFTRLHGRLDALEASLQQQCQQKAQQNRQALQDTLSRVSATVQFVNEVVQDADEPVASYRGGVSDTATCVALLRSAQRAFGAWEPVTISAYENVSIADGSALLRPVEEALKTVQSVTSEPGKVQLPEAIDVNYLKSDCDV</sequence>
<keyword evidence="4" id="KW-1185">Reference proteome</keyword>
<dbReference type="EMBL" id="FR799005">
    <property type="protein sequence ID" value="CAM40354.1"/>
    <property type="molecule type" value="Genomic_DNA"/>
</dbReference>
<feature type="compositionally biased region" description="Polar residues" evidence="2">
    <location>
        <begin position="288"/>
        <end position="305"/>
    </location>
</feature>
<feature type="compositionally biased region" description="Polar residues" evidence="2">
    <location>
        <begin position="263"/>
        <end position="277"/>
    </location>
</feature>
<organism evidence="3 4">
    <name type="scientific">Leishmania braziliensis</name>
    <dbReference type="NCBI Taxonomy" id="5660"/>
    <lineage>
        <taxon>Eukaryota</taxon>
        <taxon>Discoba</taxon>
        <taxon>Euglenozoa</taxon>
        <taxon>Kinetoplastea</taxon>
        <taxon>Metakinetoplastina</taxon>
        <taxon>Trypanosomatida</taxon>
        <taxon>Trypanosomatidae</taxon>
        <taxon>Leishmaniinae</taxon>
        <taxon>Leishmania</taxon>
        <taxon>Leishmania braziliensis species complex</taxon>
    </lineage>
</organism>
<dbReference type="Proteomes" id="UP000007258">
    <property type="component" value="Chromosome 30"/>
</dbReference>
<dbReference type="GeneID" id="5417730"/>
<feature type="compositionally biased region" description="Polar residues" evidence="2">
    <location>
        <begin position="241"/>
        <end position="254"/>
    </location>
</feature>
<dbReference type="STRING" id="5660.A4HIE2"/>
<protein>
    <submittedName>
        <fullName evidence="3">Uncharacterized protein</fullName>
    </submittedName>
</protein>
<dbReference type="KEGG" id="lbz:LBRM_30_2050"/>
<feature type="coiled-coil region" evidence="1">
    <location>
        <begin position="694"/>
        <end position="726"/>
    </location>
</feature>
<accession>A4HIE2</accession>